<dbReference type="InterPro" id="IPR026483">
    <property type="entry name" value="Cas_Csx17"/>
</dbReference>
<dbReference type="Proteomes" id="UP001529245">
    <property type="component" value="Unassembled WGS sequence"/>
</dbReference>
<organism evidence="2 3">
    <name type="scientific">Alicyclobacillus sendaiensis PA2</name>
    <dbReference type="NCBI Taxonomy" id="3029425"/>
    <lineage>
        <taxon>Bacteria</taxon>
        <taxon>Bacillati</taxon>
        <taxon>Bacillota</taxon>
        <taxon>Bacilli</taxon>
        <taxon>Bacillales</taxon>
        <taxon>Alicyclobacillaceae</taxon>
        <taxon>Alicyclobacillus</taxon>
    </lineage>
</organism>
<sequence length="785" mass="87826">MSHDLRLLGCRPVPMAGYLKAMAVLRLVAEQADPAARGYWHQDVFCLRTELSPDDLVDFFLRAYRPTPIMAPWNGGGGFIRGKNSEPVDWLRNTSGERFRPYRDALRAVDRVLEGAPLTDKPKDEEKVALLARLRAELPDEAVEWLDAVAAITADRLGFAPIYGTGGNDGNFEFTNNFMQRLQELFSPDGAPTEAALGLLRASLFDEPVSGLLNVSIGQFQPGQNGGPNAGPGFEAGRRVNPWDFIFSLEGGILFSAAAARKFGRQHTDFTYPFTVRPAAGGQGAMSVSDEGKKARAEMWLPLWHRPASLAELEQFLQEGRAQVRSRVTSVGWRPAQSGIDFARACAGLGIDRGIDSFQRYAFLERYGRMYYAVPLSRFRVHRRPEADVLDDLDRWLTQVQTLPSMEEPPLSALSALRRVEDAVFQLCQHGGPHRVRELIVAVAQLDRVIAKRPALQKRIPPLELKSPAWIERAWPQEPREQAEFALGLAIGAMQDVGDISHRQYFAPVLTDKRKAWHWASDEEMSSARVQLAFDSPDLVRCLITLAERRLLDEERARRKNDETEDTQQRKQHEGGGPGDAEGSEKRKSKVGFHSQHECFAARLDHLGRFWSGQTRDDRILDYAWAFSAYRGDPPRAFARESAQAARLEAATAWVPYLYALLRVTLTAERNLRDAIQAVSLRRSGQPPTVEDFSLPVPREILALLAADRPPSAVRAREVLERRLLASGLAPRHRGTETFGLSPRRLLASAVVPISSTSLEILVRRLWPIQDEGVDVTEKNIVFES</sequence>
<keyword evidence="3" id="KW-1185">Reference proteome</keyword>
<protein>
    <submittedName>
        <fullName evidence="2">Type I-U CRISPR-associated protein Csx17</fullName>
    </submittedName>
</protein>
<feature type="region of interest" description="Disordered" evidence="1">
    <location>
        <begin position="557"/>
        <end position="589"/>
    </location>
</feature>
<dbReference type="NCBIfam" id="TIGR04113">
    <property type="entry name" value="cas_csx17"/>
    <property type="match status" value="1"/>
</dbReference>
<accession>A0ABT6XV57</accession>
<evidence type="ECO:0000313" key="3">
    <source>
        <dbReference type="Proteomes" id="UP001529245"/>
    </source>
</evidence>
<dbReference type="EMBL" id="JASGCB010000002">
    <property type="protein sequence ID" value="MDI9258946.1"/>
    <property type="molecule type" value="Genomic_DNA"/>
</dbReference>
<dbReference type="RefSeq" id="WP_283202544.1">
    <property type="nucleotide sequence ID" value="NZ_JASGCB010000002.1"/>
</dbReference>
<feature type="compositionally biased region" description="Basic and acidic residues" evidence="1">
    <location>
        <begin position="557"/>
        <end position="574"/>
    </location>
</feature>
<reference evidence="2 3" key="1">
    <citation type="submission" date="2023-04" db="EMBL/GenBank/DDBJ databases">
        <title>A. sendaiensis sub sp. chiapanensis a novel subspecie with specific adaptation in bacterial cell wall isolated from an active volcano.</title>
        <authorList>
            <person name="Alvarez Gutierrez P.E."/>
            <person name="Ortiz Cortes L.Y."/>
        </authorList>
    </citation>
    <scope>NUCLEOTIDE SEQUENCE [LARGE SCALE GENOMIC DNA]</scope>
    <source>
        <strain evidence="2 3">PA2</strain>
    </source>
</reference>
<gene>
    <name evidence="2" type="primary">csx17</name>
    <name evidence="2" type="ORF">QID03_01950</name>
</gene>
<name>A0ABT6XV57_ALISE</name>
<evidence type="ECO:0000313" key="2">
    <source>
        <dbReference type="EMBL" id="MDI9258946.1"/>
    </source>
</evidence>
<dbReference type="CDD" id="cd09767">
    <property type="entry name" value="Csx17_I-U"/>
    <property type="match status" value="1"/>
</dbReference>
<proteinExistence type="predicted"/>
<comment type="caution">
    <text evidence="2">The sequence shown here is derived from an EMBL/GenBank/DDBJ whole genome shotgun (WGS) entry which is preliminary data.</text>
</comment>
<evidence type="ECO:0000256" key="1">
    <source>
        <dbReference type="SAM" id="MobiDB-lite"/>
    </source>
</evidence>